<name>A0A066W2N4_TILAU</name>
<feature type="compositionally biased region" description="Basic and acidic residues" evidence="1">
    <location>
        <begin position="1"/>
        <end position="10"/>
    </location>
</feature>
<proteinExistence type="predicted"/>
<dbReference type="HOGENOM" id="CLU_1476135_0_0_1"/>
<dbReference type="AlphaFoldDB" id="A0A066W2N4"/>
<keyword evidence="3" id="KW-1185">Reference proteome</keyword>
<reference evidence="2 3" key="1">
    <citation type="submission" date="2014-05" db="EMBL/GenBank/DDBJ databases">
        <title>Draft genome sequence of a rare smut relative, Tilletiaria anomala UBC 951.</title>
        <authorList>
            <consortium name="DOE Joint Genome Institute"/>
            <person name="Toome M."/>
            <person name="Kuo A."/>
            <person name="Henrissat B."/>
            <person name="Lipzen A."/>
            <person name="Tritt A."/>
            <person name="Yoshinaga Y."/>
            <person name="Zane M."/>
            <person name="Barry K."/>
            <person name="Grigoriev I.V."/>
            <person name="Spatafora J.W."/>
            <person name="Aimea M.C."/>
        </authorList>
    </citation>
    <scope>NUCLEOTIDE SEQUENCE [LARGE SCALE GENOMIC DNA]</scope>
    <source>
        <strain evidence="2 3">UBC 951</strain>
    </source>
</reference>
<protein>
    <submittedName>
        <fullName evidence="2">Uncharacterized protein</fullName>
    </submittedName>
</protein>
<gene>
    <name evidence="2" type="ORF">K437DRAFT_89546</name>
</gene>
<feature type="compositionally biased region" description="Acidic residues" evidence="1">
    <location>
        <begin position="11"/>
        <end position="20"/>
    </location>
</feature>
<accession>A0A066W2N4</accession>
<sequence>MKKQLQLDEREGSDDDDSDGQGDIFGGGASEVAAADHSNEFHSLISTSAAHDDGPSPRDMALMCISSFKDVRRFYGQMSVLLTCMCLEACTQKCAVLFQRVLVQKEQRSLIDAQQWRHDVVKQPPGRLEQHVHVICESSVPACGVRISGGRNGEPTTHGEAPELFVSKFDPRGHHQNCTNTRL</sequence>
<evidence type="ECO:0000256" key="1">
    <source>
        <dbReference type="SAM" id="MobiDB-lite"/>
    </source>
</evidence>
<dbReference type="EMBL" id="JMSN01000026">
    <property type="protein sequence ID" value="KDN48232.1"/>
    <property type="molecule type" value="Genomic_DNA"/>
</dbReference>
<dbReference type="GeneID" id="25267916"/>
<dbReference type="RefSeq" id="XP_013244080.1">
    <property type="nucleotide sequence ID" value="XM_013388626.1"/>
</dbReference>
<feature type="region of interest" description="Disordered" evidence="1">
    <location>
        <begin position="1"/>
        <end position="29"/>
    </location>
</feature>
<evidence type="ECO:0000313" key="2">
    <source>
        <dbReference type="EMBL" id="KDN48232.1"/>
    </source>
</evidence>
<dbReference type="InParanoid" id="A0A066W2N4"/>
<evidence type="ECO:0000313" key="3">
    <source>
        <dbReference type="Proteomes" id="UP000027361"/>
    </source>
</evidence>
<dbReference type="Proteomes" id="UP000027361">
    <property type="component" value="Unassembled WGS sequence"/>
</dbReference>
<comment type="caution">
    <text evidence="2">The sequence shown here is derived from an EMBL/GenBank/DDBJ whole genome shotgun (WGS) entry which is preliminary data.</text>
</comment>
<organism evidence="2 3">
    <name type="scientific">Tilletiaria anomala (strain ATCC 24038 / CBS 436.72 / UBC 951)</name>
    <dbReference type="NCBI Taxonomy" id="1037660"/>
    <lineage>
        <taxon>Eukaryota</taxon>
        <taxon>Fungi</taxon>
        <taxon>Dikarya</taxon>
        <taxon>Basidiomycota</taxon>
        <taxon>Ustilaginomycotina</taxon>
        <taxon>Exobasidiomycetes</taxon>
        <taxon>Georgefischeriales</taxon>
        <taxon>Tilletiariaceae</taxon>
        <taxon>Tilletiaria</taxon>
    </lineage>
</organism>